<feature type="region of interest" description="Disordered" evidence="3">
    <location>
        <begin position="670"/>
        <end position="709"/>
    </location>
</feature>
<dbReference type="GO" id="GO:0019888">
    <property type="term" value="F:protein phosphatase regulator activity"/>
    <property type="evidence" value="ECO:0007669"/>
    <property type="project" value="TreeGrafter"/>
</dbReference>
<sequence>MENQIDEISPEDKYTHLPDLFLKGDDIQKLSIIQALPQLVRIDQHATFSRIVPKIQQELPKASSEFQVTTSQIFRVLIEKELPVNLLGAVIQGVDSRDPVVSAAWMDTLLSVIPTLSESVIKNEIIPLISIKSQLTQPVIQRVAGCRIIGKIAIHKALKASDIKKDILPYVHSLSQDCSVEVRAVMCMQLPAVAEGIIVGMGIGIVKTQLLPCFVELASDNTPLVREAAVLTLVNLFPYIEKDLIENTIIPLIKKLCEKCIPEDNIASIIASQYGAILDHITPYLSNDDKAWFLSYYRILARTGFETRPGGMQTVDASKDVVCRENCASNLPEVAKFVNTSIPQQMDVLYSIFRDLAGDPCYIVRRAVAGCIHNIAVILGPQNRMLKTDFVRLLRDDAEDVLQMLVPNLKATLTLLAQFGFLSKDRTDQTTMEISRAVLKCQIELAKGYNWRLLATFLEQLECLPICMPCDFIHQHFTPIILGNAANGRVKPVRYQAIKTLLIFLRYNKKDNQQKWLRESLINQFCYSDSCYTRQIYVKLCHFALDIFSSRYFKEFFFQPLLCLAEDPVSNVRYSFIGILPNLKLLTLLPPMDTKYKVILQDAITKLETKEKEKYVVQHLRNTLRDVQLVSLIGNKEFQQRDMAKQEQEAAFNNPTPEKQIATITAHQTMKPKIGSGGGGITSGRPGRRTSVTRLGTPSKTTSSSLSSTPSSIDINFLTHHFYTDADVNLPATDTTTKMPRRTTNINDDDDNMRRLIETNMTDDVKVNLRRRTLNKNSTYQHQQHDRNSVEISFRNKSVKMKRHSSVLFACTATDKTRANNNNRRDTERRRSLNINSHHQLQQHPNGRESSRIPICIKKRDSLVVGGNSAVAINCVDPVITTVLPTDRDSERNIDEKECVAAISSININSCNNSASSSCSSNSSSGEPTVYQCSNNNTTTRTMSNLPIAVRKPNK</sequence>
<dbReference type="SUPFAM" id="SSF48371">
    <property type="entry name" value="ARM repeat"/>
    <property type="match status" value="1"/>
</dbReference>
<dbReference type="Gene3D" id="1.25.10.10">
    <property type="entry name" value="Leucine-rich Repeat Variant"/>
    <property type="match status" value="1"/>
</dbReference>
<keyword evidence="5" id="KW-1185">Reference proteome</keyword>
<protein>
    <submittedName>
        <fullName evidence="4">HEAT repeat</fullName>
    </submittedName>
</protein>
<dbReference type="InterPro" id="IPR000357">
    <property type="entry name" value="HEAT"/>
</dbReference>
<feature type="compositionally biased region" description="Polar residues" evidence="3">
    <location>
        <begin position="833"/>
        <end position="845"/>
    </location>
</feature>
<dbReference type="AlphaFoldDB" id="A0AAW1I7I1"/>
<proteinExistence type="predicted"/>
<dbReference type="PROSITE" id="PS50077">
    <property type="entry name" value="HEAT_REPEAT"/>
    <property type="match status" value="1"/>
</dbReference>
<feature type="compositionally biased region" description="Low complexity" evidence="3">
    <location>
        <begin position="697"/>
        <end position="709"/>
    </location>
</feature>
<accession>A0AAW1I7I1</accession>
<dbReference type="InterPro" id="IPR011989">
    <property type="entry name" value="ARM-like"/>
</dbReference>
<dbReference type="InterPro" id="IPR021133">
    <property type="entry name" value="HEAT_type_2"/>
</dbReference>
<dbReference type="InterPro" id="IPR016024">
    <property type="entry name" value="ARM-type_fold"/>
</dbReference>
<feature type="region of interest" description="Disordered" evidence="3">
    <location>
        <begin position="816"/>
        <end position="850"/>
    </location>
</feature>
<name>A0AAW1I7I1_POPJA</name>
<feature type="repeat" description="HEAT" evidence="2">
    <location>
        <begin position="210"/>
        <end position="248"/>
    </location>
</feature>
<dbReference type="Proteomes" id="UP001458880">
    <property type="component" value="Unassembled WGS sequence"/>
</dbReference>
<dbReference type="Pfam" id="PF02985">
    <property type="entry name" value="HEAT"/>
    <property type="match status" value="1"/>
</dbReference>
<evidence type="ECO:0000256" key="3">
    <source>
        <dbReference type="SAM" id="MobiDB-lite"/>
    </source>
</evidence>
<dbReference type="GO" id="GO:0005829">
    <property type="term" value="C:cytosol"/>
    <property type="evidence" value="ECO:0007669"/>
    <property type="project" value="TreeGrafter"/>
</dbReference>
<evidence type="ECO:0000256" key="1">
    <source>
        <dbReference type="ARBA" id="ARBA00022737"/>
    </source>
</evidence>
<organism evidence="4 5">
    <name type="scientific">Popillia japonica</name>
    <name type="common">Japanese beetle</name>
    <dbReference type="NCBI Taxonomy" id="7064"/>
    <lineage>
        <taxon>Eukaryota</taxon>
        <taxon>Metazoa</taxon>
        <taxon>Ecdysozoa</taxon>
        <taxon>Arthropoda</taxon>
        <taxon>Hexapoda</taxon>
        <taxon>Insecta</taxon>
        <taxon>Pterygota</taxon>
        <taxon>Neoptera</taxon>
        <taxon>Endopterygota</taxon>
        <taxon>Coleoptera</taxon>
        <taxon>Polyphaga</taxon>
        <taxon>Scarabaeiformia</taxon>
        <taxon>Scarabaeidae</taxon>
        <taxon>Rutelinae</taxon>
        <taxon>Popillia</taxon>
    </lineage>
</organism>
<dbReference type="InterPro" id="IPR039918">
    <property type="entry name" value="PPP4R4"/>
</dbReference>
<comment type="caution">
    <text evidence="4">The sequence shown here is derived from an EMBL/GenBank/DDBJ whole genome shotgun (WGS) entry which is preliminary data.</text>
</comment>
<evidence type="ECO:0000313" key="5">
    <source>
        <dbReference type="Proteomes" id="UP001458880"/>
    </source>
</evidence>
<gene>
    <name evidence="4" type="ORF">QE152_g38075</name>
</gene>
<dbReference type="GO" id="GO:0008287">
    <property type="term" value="C:protein serine/threonine phosphatase complex"/>
    <property type="evidence" value="ECO:0007669"/>
    <property type="project" value="TreeGrafter"/>
</dbReference>
<keyword evidence="1" id="KW-0677">Repeat</keyword>
<evidence type="ECO:0000313" key="4">
    <source>
        <dbReference type="EMBL" id="KAK9685388.1"/>
    </source>
</evidence>
<feature type="compositionally biased region" description="Basic and acidic residues" evidence="3">
    <location>
        <begin position="816"/>
        <end position="831"/>
    </location>
</feature>
<dbReference type="PANTHER" id="PTHR21467:SF0">
    <property type="entry name" value="SERINE_THREONINE-PROTEIN PHOSPHATASE 4 REGULATORY SUBUNIT 4"/>
    <property type="match status" value="1"/>
</dbReference>
<dbReference type="PANTHER" id="PTHR21467">
    <property type="entry name" value="PROTEIN PHOSPHATASE 4 REGULATORY SUBUNIT 4 PPP4R4"/>
    <property type="match status" value="1"/>
</dbReference>
<reference evidence="4 5" key="1">
    <citation type="journal article" date="2024" name="BMC Genomics">
        <title>De novo assembly and annotation of Popillia japonica's genome with initial clues to its potential as an invasive pest.</title>
        <authorList>
            <person name="Cucini C."/>
            <person name="Boschi S."/>
            <person name="Funari R."/>
            <person name="Cardaioli E."/>
            <person name="Iannotti N."/>
            <person name="Marturano G."/>
            <person name="Paoli F."/>
            <person name="Bruttini M."/>
            <person name="Carapelli A."/>
            <person name="Frati F."/>
            <person name="Nardi F."/>
        </authorList>
    </citation>
    <scope>NUCLEOTIDE SEQUENCE [LARGE SCALE GENOMIC DNA]</scope>
    <source>
        <strain evidence="4">DMR45628</strain>
    </source>
</reference>
<evidence type="ECO:0000256" key="2">
    <source>
        <dbReference type="PROSITE-ProRule" id="PRU00103"/>
    </source>
</evidence>
<dbReference type="EMBL" id="JASPKY010000779">
    <property type="protein sequence ID" value="KAK9685388.1"/>
    <property type="molecule type" value="Genomic_DNA"/>
</dbReference>